<sequence>MRNQTKLHLEQLQQTMQSLNVWQSVPPAQEAFLSEEPFSLDTMTPEEWLQWVFIPRMYALLESGAPLPNQIAISPYIEEALKEFDGLTLLLAPLLELEKLLHNQ</sequence>
<reference evidence="3 4" key="1">
    <citation type="submission" date="2018-12" db="EMBL/GenBank/DDBJ databases">
        <authorList>
            <consortium name="Pathogen Informatics"/>
        </authorList>
    </citation>
    <scope>NUCLEOTIDE SEQUENCE [LARGE SCALE GENOMIC DNA]</scope>
    <source>
        <strain evidence="3 4">NCTC8284</strain>
    </source>
</reference>
<evidence type="ECO:0000313" key="2">
    <source>
        <dbReference type="EMBL" id="THA15440.1"/>
    </source>
</evidence>
<dbReference type="Proteomes" id="UP000278733">
    <property type="component" value="Chromosome"/>
</dbReference>
<dbReference type="KEGG" id="rpne:NCTC8284_02370"/>
<dbReference type="RefSeq" id="WP_018355699.1">
    <property type="nucleotide sequence ID" value="NZ_BBIX01000008.1"/>
</dbReference>
<organism evidence="3 4">
    <name type="scientific">Rodentibacter pneumotropicus</name>
    <dbReference type="NCBI Taxonomy" id="758"/>
    <lineage>
        <taxon>Bacteria</taxon>
        <taxon>Pseudomonadati</taxon>
        <taxon>Pseudomonadota</taxon>
        <taxon>Gammaproteobacteria</taxon>
        <taxon>Pasteurellales</taxon>
        <taxon>Pasteurellaceae</taxon>
        <taxon>Rodentibacter</taxon>
    </lineage>
</organism>
<dbReference type="PANTHER" id="PTHR39586">
    <property type="entry name" value="CYTOPLASMIC PROTEIN-RELATED"/>
    <property type="match status" value="1"/>
</dbReference>
<name>A0A448MPT1_9PAST</name>
<protein>
    <submittedName>
        <fullName evidence="3">Domain of uncharacterized function, DUF446</fullName>
    </submittedName>
    <submittedName>
        <fullName evidence="2">YqcC family protein</fullName>
    </submittedName>
</protein>
<dbReference type="PANTHER" id="PTHR39586:SF1">
    <property type="entry name" value="CYTOPLASMIC PROTEIN"/>
    <property type="match status" value="1"/>
</dbReference>
<proteinExistence type="predicted"/>
<feature type="domain" description="YqcC-like" evidence="1">
    <location>
        <begin position="5"/>
        <end position="100"/>
    </location>
</feature>
<dbReference type="GO" id="GO:0044010">
    <property type="term" value="P:single-species biofilm formation"/>
    <property type="evidence" value="ECO:0007669"/>
    <property type="project" value="TreeGrafter"/>
</dbReference>
<dbReference type="Gene3D" id="1.20.1440.40">
    <property type="entry name" value="YqcC-like"/>
    <property type="match status" value="1"/>
</dbReference>
<dbReference type="OrthoDB" id="8794567at2"/>
<dbReference type="Pfam" id="PF04287">
    <property type="entry name" value="DUF446"/>
    <property type="match status" value="1"/>
</dbReference>
<dbReference type="EMBL" id="LR134405">
    <property type="protein sequence ID" value="VEH67184.1"/>
    <property type="molecule type" value="Genomic_DNA"/>
</dbReference>
<dbReference type="AlphaFoldDB" id="A0A448MPT1"/>
<dbReference type="GeneID" id="61266830"/>
<gene>
    <name evidence="3" type="primary">yqcC</name>
    <name evidence="2" type="ORF">D3M76_05500</name>
    <name evidence="3" type="ORF">NCTC8284_02370</name>
</gene>
<dbReference type="SUPFAM" id="SSF158452">
    <property type="entry name" value="YqcC-like"/>
    <property type="match status" value="1"/>
</dbReference>
<dbReference type="PIRSF" id="PIRSF006257">
    <property type="entry name" value="UCP006257"/>
    <property type="match status" value="1"/>
</dbReference>
<dbReference type="STRING" id="758.GCA_000730685_00681"/>
<dbReference type="InterPro" id="IPR036814">
    <property type="entry name" value="YqcC-like_sf"/>
</dbReference>
<reference evidence="2 5" key="2">
    <citation type="journal article" date="2019" name="Vet. Microbiol.">
        <title>Development of multi locus sequence typing (MLST) of Rodentibacter pneumotropicus.</title>
        <authorList>
            <person name="Adhikary S."/>
            <person name="Bisgaard M."/>
            <person name="Boot R."/>
            <person name="Benga L."/>
            <person name="Nicklas W."/>
            <person name="Christensen H."/>
        </authorList>
    </citation>
    <scope>NUCLEOTIDE SEQUENCE [LARGE SCALE GENOMIC DNA]</scope>
    <source>
        <strain evidence="2 5">1596_07</strain>
    </source>
</reference>
<accession>A0A448MPT1</accession>
<evidence type="ECO:0000259" key="1">
    <source>
        <dbReference type="Pfam" id="PF04287"/>
    </source>
</evidence>
<evidence type="ECO:0000313" key="4">
    <source>
        <dbReference type="Proteomes" id="UP000278733"/>
    </source>
</evidence>
<evidence type="ECO:0000313" key="3">
    <source>
        <dbReference type="EMBL" id="VEH67184.1"/>
    </source>
</evidence>
<dbReference type="EMBL" id="QXNG01000050">
    <property type="protein sequence ID" value="THA15440.1"/>
    <property type="molecule type" value="Genomic_DNA"/>
</dbReference>
<dbReference type="Proteomes" id="UP000310576">
    <property type="component" value="Unassembled WGS sequence"/>
</dbReference>
<dbReference type="InterPro" id="IPR023376">
    <property type="entry name" value="YqcC-like_dom"/>
</dbReference>
<evidence type="ECO:0000313" key="5">
    <source>
        <dbReference type="Proteomes" id="UP000310576"/>
    </source>
</evidence>
<dbReference type="InterPro" id="IPR007384">
    <property type="entry name" value="UCP006257"/>
</dbReference>